<dbReference type="InterPro" id="IPR019819">
    <property type="entry name" value="Carboxylesterase_B_CS"/>
</dbReference>
<keyword evidence="4" id="KW-1015">Disulfide bond</keyword>
<feature type="domain" description="Carboxylesterase type B" evidence="7">
    <location>
        <begin position="43"/>
        <end position="557"/>
    </location>
</feature>
<protein>
    <recommendedName>
        <fullName evidence="6">Carboxylic ester hydrolase</fullName>
        <ecNumber evidence="6">3.1.1.-</ecNumber>
    </recommendedName>
</protein>
<evidence type="ECO:0000256" key="5">
    <source>
        <dbReference type="ARBA" id="ARBA00023180"/>
    </source>
</evidence>
<keyword evidence="3 6" id="KW-0378">Hydrolase</keyword>
<keyword evidence="9" id="KW-1185">Reference proteome</keyword>
<dbReference type="SUPFAM" id="SSF53474">
    <property type="entry name" value="alpha/beta-Hydrolases"/>
    <property type="match status" value="1"/>
</dbReference>
<dbReference type="InterPro" id="IPR019826">
    <property type="entry name" value="Carboxylesterase_B_AS"/>
</dbReference>
<evidence type="ECO:0000256" key="4">
    <source>
        <dbReference type="ARBA" id="ARBA00023157"/>
    </source>
</evidence>
<organism evidence="8 9">
    <name type="scientific">Leptosia nina</name>
    <dbReference type="NCBI Taxonomy" id="320188"/>
    <lineage>
        <taxon>Eukaryota</taxon>
        <taxon>Metazoa</taxon>
        <taxon>Ecdysozoa</taxon>
        <taxon>Arthropoda</taxon>
        <taxon>Hexapoda</taxon>
        <taxon>Insecta</taxon>
        <taxon>Pterygota</taxon>
        <taxon>Neoptera</taxon>
        <taxon>Endopterygota</taxon>
        <taxon>Lepidoptera</taxon>
        <taxon>Glossata</taxon>
        <taxon>Ditrysia</taxon>
        <taxon>Papilionoidea</taxon>
        <taxon>Pieridae</taxon>
        <taxon>Pierinae</taxon>
        <taxon>Leptosia</taxon>
    </lineage>
</organism>
<comment type="similarity">
    <text evidence="1 6">Belongs to the type-B carboxylesterase/lipase family.</text>
</comment>
<dbReference type="Gene3D" id="3.40.50.1820">
    <property type="entry name" value="alpha/beta hydrolase"/>
    <property type="match status" value="1"/>
</dbReference>
<dbReference type="EC" id="3.1.1.-" evidence="6"/>
<evidence type="ECO:0000256" key="6">
    <source>
        <dbReference type="RuleBase" id="RU361235"/>
    </source>
</evidence>
<evidence type="ECO:0000313" key="8">
    <source>
        <dbReference type="EMBL" id="CAK1540430.1"/>
    </source>
</evidence>
<comment type="caution">
    <text evidence="8">The sequence shown here is derived from an EMBL/GenBank/DDBJ whole genome shotgun (WGS) entry which is preliminary data.</text>
</comment>
<keyword evidence="5" id="KW-0325">Glycoprotein</keyword>
<dbReference type="PANTHER" id="PTHR43142:SF1">
    <property type="entry name" value="CARBOXYLIC ESTER HYDROLASE"/>
    <property type="match status" value="1"/>
</dbReference>
<accession>A0AAV1ITF1</accession>
<dbReference type="PANTHER" id="PTHR43142">
    <property type="entry name" value="CARBOXYLIC ESTER HYDROLASE"/>
    <property type="match status" value="1"/>
</dbReference>
<reference evidence="8 9" key="1">
    <citation type="submission" date="2023-11" db="EMBL/GenBank/DDBJ databases">
        <authorList>
            <person name="Okamura Y."/>
        </authorList>
    </citation>
    <scope>NUCLEOTIDE SEQUENCE [LARGE SCALE GENOMIC DNA]</scope>
</reference>
<dbReference type="PROSITE" id="PS00122">
    <property type="entry name" value="CARBOXYLESTERASE_B_1"/>
    <property type="match status" value="1"/>
</dbReference>
<dbReference type="EMBL" id="CAVLEF010000001">
    <property type="protein sequence ID" value="CAK1540430.1"/>
    <property type="molecule type" value="Genomic_DNA"/>
</dbReference>
<dbReference type="InterPro" id="IPR029058">
    <property type="entry name" value="AB_hydrolase_fold"/>
</dbReference>
<dbReference type="InterPro" id="IPR002018">
    <property type="entry name" value="CarbesteraseB"/>
</dbReference>
<dbReference type="Proteomes" id="UP001497472">
    <property type="component" value="Unassembled WGS sequence"/>
</dbReference>
<dbReference type="PROSITE" id="PS00941">
    <property type="entry name" value="CARBOXYLESTERASE_B_2"/>
    <property type="match status" value="1"/>
</dbReference>
<sequence>MEKTARNLSRRNGRNRKTNHTFSNVVFTINSKNSVCEEEDTMAVVTVEQGMVEGVFCNIDETNYYAFKGIPYAKPPIGKLRFKAPEPPEPWEGIHNASEHGPVCPQYNDRLNKIEPGSEDCLYLNVYTRKLKTNSPCPVLVWIHGGGFYTGSGNSDYFGPEFFMEHDVVLVTMNYRLGVFGFLCLGNEEVPGNAGLKDQVAALRWVKRNIRSFGGDPDNITIFGCSAGGASTSYHMISDMSAGLFNKAICQSGVCLNEWSYNLHARERALQLGKVLGKTTDDVNELLDFLRDVPAELLVDVKLPEVETEYPDICDSLTFAPVVEDPHIRGEKFISEPPPNLVKKGHIAKIPLMLGYTSADGIEICRSFPKSLSFFSKTGAVVPREIKLKLHKKHLKEMDEKIRLKYFGSKTLTEDMLEQMVHLETHIIFAYNTRRFARYHFENSAMPIYYYKFMAETERNYVKKKYNMERIPGVCHGDDQNYLFNVKCIDIPLTEDSNTVIKQIVQLWTNFACYGNPTKNCRDVEWKPFKEDEKYCFLIDRESSCALNVEEEHMMFWDEIYGEEHVKVEA</sequence>
<evidence type="ECO:0000259" key="7">
    <source>
        <dbReference type="Pfam" id="PF00135"/>
    </source>
</evidence>
<dbReference type="AlphaFoldDB" id="A0AAV1ITF1"/>
<proteinExistence type="inferred from homology"/>
<dbReference type="GO" id="GO:0052689">
    <property type="term" value="F:carboxylic ester hydrolase activity"/>
    <property type="evidence" value="ECO:0007669"/>
    <property type="project" value="UniProtKB-KW"/>
</dbReference>
<keyword evidence="2" id="KW-0719">Serine esterase</keyword>
<dbReference type="Pfam" id="PF00135">
    <property type="entry name" value="COesterase"/>
    <property type="match status" value="1"/>
</dbReference>
<evidence type="ECO:0000256" key="2">
    <source>
        <dbReference type="ARBA" id="ARBA00022487"/>
    </source>
</evidence>
<evidence type="ECO:0000256" key="3">
    <source>
        <dbReference type="ARBA" id="ARBA00022801"/>
    </source>
</evidence>
<gene>
    <name evidence="8" type="ORF">LNINA_LOCUS485</name>
</gene>
<evidence type="ECO:0000256" key="1">
    <source>
        <dbReference type="ARBA" id="ARBA00005964"/>
    </source>
</evidence>
<name>A0AAV1ITF1_9NEOP</name>
<evidence type="ECO:0000313" key="9">
    <source>
        <dbReference type="Proteomes" id="UP001497472"/>
    </source>
</evidence>